<evidence type="ECO:0000259" key="5">
    <source>
        <dbReference type="SMART" id="SM00888"/>
    </source>
</evidence>
<keyword evidence="2" id="KW-0251">Elongation factor</keyword>
<dbReference type="InterPro" id="IPR036282">
    <property type="entry name" value="Glutathione-S-Trfase_C_sf"/>
</dbReference>
<keyword evidence="6" id="KW-1185">Reference proteome</keyword>
<feature type="domain" description="Translation elongation factor EF1B beta/delta subunit guanine nucleotide exchange" evidence="5">
    <location>
        <begin position="162"/>
        <end position="239"/>
    </location>
</feature>
<dbReference type="Proteomes" id="UP000504610">
    <property type="component" value="Chromosome 4"/>
</dbReference>
<feature type="compositionally biased region" description="Basic residues" evidence="4">
    <location>
        <begin position="1"/>
        <end position="10"/>
    </location>
</feature>
<name>A0A9W3DR14_RAPSA</name>
<dbReference type="GeneID" id="130512018"/>
<keyword evidence="3" id="KW-0648">Protein biosynthesis</keyword>
<proteinExistence type="inferred from homology"/>
<reference evidence="7" key="2">
    <citation type="submission" date="2025-08" db="UniProtKB">
        <authorList>
            <consortium name="RefSeq"/>
        </authorList>
    </citation>
    <scope>IDENTIFICATION</scope>
    <source>
        <tissue evidence="7">Leaf</tissue>
    </source>
</reference>
<evidence type="ECO:0000256" key="2">
    <source>
        <dbReference type="ARBA" id="ARBA00022768"/>
    </source>
</evidence>
<dbReference type="InterPro" id="IPR049720">
    <property type="entry name" value="EF1B_bsu/dsu"/>
</dbReference>
<dbReference type="FunFam" id="1.20.1050.130:FF:000006">
    <property type="entry name" value="Elongation factor 1-delta 1"/>
    <property type="match status" value="1"/>
</dbReference>
<dbReference type="CDD" id="cd00292">
    <property type="entry name" value="EF1B"/>
    <property type="match status" value="1"/>
</dbReference>
<evidence type="ECO:0000256" key="1">
    <source>
        <dbReference type="ARBA" id="ARBA00007411"/>
    </source>
</evidence>
<dbReference type="GO" id="GO:0005853">
    <property type="term" value="C:eukaryotic translation elongation factor 1 complex"/>
    <property type="evidence" value="ECO:0007669"/>
    <property type="project" value="InterPro"/>
</dbReference>
<dbReference type="InterPro" id="IPR036219">
    <property type="entry name" value="eEF-1beta-like_sf"/>
</dbReference>
<dbReference type="KEGG" id="rsz:130512018"/>
<dbReference type="GO" id="GO:0005829">
    <property type="term" value="C:cytosol"/>
    <property type="evidence" value="ECO:0007669"/>
    <property type="project" value="TreeGrafter"/>
</dbReference>
<dbReference type="Gene3D" id="3.30.70.60">
    <property type="match status" value="3"/>
</dbReference>
<dbReference type="SMART" id="SM00888">
    <property type="entry name" value="EF1_GNE"/>
    <property type="match status" value="3"/>
</dbReference>
<dbReference type="GO" id="GO:0003746">
    <property type="term" value="F:translation elongation factor activity"/>
    <property type="evidence" value="ECO:0007669"/>
    <property type="project" value="UniProtKB-KW"/>
</dbReference>
<reference evidence="6" key="1">
    <citation type="journal article" date="2019" name="Database">
        <title>The radish genome database (RadishGD): an integrated information resource for radish genomics.</title>
        <authorList>
            <person name="Yu H.J."/>
            <person name="Baek S."/>
            <person name="Lee Y.J."/>
            <person name="Cho A."/>
            <person name="Mun J.H."/>
        </authorList>
    </citation>
    <scope>NUCLEOTIDE SEQUENCE [LARGE SCALE GENOMIC DNA]</scope>
    <source>
        <strain evidence="6">cv. WK10039</strain>
    </source>
</reference>
<sequence>MKRKKRKQQRRSSSFTPASSFDRPQFKKVRALEEMTAFPNLNSDAGLKKLDEHLLTRYYITSHKASKDDITVYAALSKPPHSKYVNASRWYNHIETLLSISGISTEVSGVTIDGLASITEEANGNSKDGVVVMDDDDNDQNVEEVEERPASLIASTKKKISWLSMVIVVIPPDDETDMNKLEKHLRSIQMEGVVCGASKVVPVGYGVELFRIIVTVSLDDEFDVLDELIDTHILPFARVVATSGLYESLVLIQPNDEEADMKRVEETVRSIQVAGLFWGASKLVPVGCGIKLLGIEYTTIEHLVHHGLIARLNTFVKEQIADNPYVKSFQTLSLNRIFNGIKEEESDSKDDVNRFGEEIVGPSRVSSTSKESCKSGLVLRELSGDKRDIKKLEESVRSLQTEGVVWGASTIVKVGYGFKYLTIIFTIVDDLVCFETVFQKTGGIRLKRILT</sequence>
<feature type="region of interest" description="Disordered" evidence="4">
    <location>
        <begin position="1"/>
        <end position="22"/>
    </location>
</feature>
<dbReference type="SUPFAM" id="SSF54984">
    <property type="entry name" value="eEF-1beta-like"/>
    <property type="match status" value="3"/>
</dbReference>
<dbReference type="OrthoDB" id="331763at2759"/>
<dbReference type="AlphaFoldDB" id="A0A9W3DR14"/>
<dbReference type="Gene3D" id="1.20.1050.130">
    <property type="match status" value="1"/>
</dbReference>
<comment type="similarity">
    <text evidence="1">Belongs to the EF-1-beta/EF-1-delta family.</text>
</comment>
<feature type="domain" description="Translation elongation factor EF1B beta/delta subunit guanine nucleotide exchange" evidence="5">
    <location>
        <begin position="247"/>
        <end position="337"/>
    </location>
</feature>
<dbReference type="InterPro" id="IPR014717">
    <property type="entry name" value="Transl_elong_EF1B/ribsomal_bS6"/>
</dbReference>
<dbReference type="PANTHER" id="PTHR11595:SF78">
    <property type="entry name" value="TRANSLATION ELONGATION FACTOR EF1B BETA_DELTA SUBUNIT GUANINE NUCLEOTIDE EXCHANGE DOMAIN-CONTAINING PROTEIN"/>
    <property type="match status" value="1"/>
</dbReference>
<dbReference type="Pfam" id="PF00736">
    <property type="entry name" value="EF1_GNE"/>
    <property type="match status" value="3"/>
</dbReference>
<evidence type="ECO:0000313" key="6">
    <source>
        <dbReference type="Proteomes" id="UP000504610"/>
    </source>
</evidence>
<dbReference type="InterPro" id="IPR014038">
    <property type="entry name" value="EF1B_bsu/dsu_GNE"/>
</dbReference>
<dbReference type="SUPFAM" id="SSF47616">
    <property type="entry name" value="GST C-terminal domain-like"/>
    <property type="match status" value="1"/>
</dbReference>
<dbReference type="RefSeq" id="XP_056866056.1">
    <property type="nucleotide sequence ID" value="XM_057010076.1"/>
</dbReference>
<protein>
    <submittedName>
        <fullName evidence="7">Uncharacterized protein LOC130512018 isoform X1</fullName>
    </submittedName>
</protein>
<evidence type="ECO:0000256" key="4">
    <source>
        <dbReference type="SAM" id="MobiDB-lite"/>
    </source>
</evidence>
<evidence type="ECO:0000313" key="7">
    <source>
        <dbReference type="RefSeq" id="XP_056866056.1"/>
    </source>
</evidence>
<feature type="domain" description="Translation elongation factor EF1B beta/delta subunit guanine nucleotide exchange" evidence="5">
    <location>
        <begin position="374"/>
        <end position="449"/>
    </location>
</feature>
<organism evidence="6 7">
    <name type="scientific">Raphanus sativus</name>
    <name type="common">Radish</name>
    <name type="synonym">Raphanus raphanistrum var. sativus</name>
    <dbReference type="NCBI Taxonomy" id="3726"/>
    <lineage>
        <taxon>Eukaryota</taxon>
        <taxon>Viridiplantae</taxon>
        <taxon>Streptophyta</taxon>
        <taxon>Embryophyta</taxon>
        <taxon>Tracheophyta</taxon>
        <taxon>Spermatophyta</taxon>
        <taxon>Magnoliopsida</taxon>
        <taxon>eudicotyledons</taxon>
        <taxon>Gunneridae</taxon>
        <taxon>Pentapetalae</taxon>
        <taxon>rosids</taxon>
        <taxon>malvids</taxon>
        <taxon>Brassicales</taxon>
        <taxon>Brassicaceae</taxon>
        <taxon>Brassiceae</taxon>
        <taxon>Raphanus</taxon>
    </lineage>
</organism>
<dbReference type="GO" id="GO:0005085">
    <property type="term" value="F:guanyl-nucleotide exchange factor activity"/>
    <property type="evidence" value="ECO:0007669"/>
    <property type="project" value="TreeGrafter"/>
</dbReference>
<dbReference type="PANTHER" id="PTHR11595">
    <property type="entry name" value="EF-HAND AND COILED-COIL DOMAIN-CONTAINING FAMILY MEMBER"/>
    <property type="match status" value="1"/>
</dbReference>
<gene>
    <name evidence="7" type="primary">LOC130512018</name>
</gene>
<evidence type="ECO:0000256" key="3">
    <source>
        <dbReference type="ARBA" id="ARBA00022917"/>
    </source>
</evidence>
<accession>A0A9W3DR14</accession>